<evidence type="ECO:0000313" key="1">
    <source>
        <dbReference type="EMBL" id="ESK52683.1"/>
    </source>
</evidence>
<comment type="caution">
    <text evidence="1">The sequence shown here is derived from an EMBL/GenBank/DDBJ whole genome shotgun (WGS) entry which is preliminary data.</text>
</comment>
<proteinExistence type="predicted"/>
<organism evidence="1 2">
    <name type="scientific">Acinetobacter brisouii CIP 110357</name>
    <dbReference type="NCBI Taxonomy" id="1341683"/>
    <lineage>
        <taxon>Bacteria</taxon>
        <taxon>Pseudomonadati</taxon>
        <taxon>Pseudomonadota</taxon>
        <taxon>Gammaproteobacteria</taxon>
        <taxon>Moraxellales</taxon>
        <taxon>Moraxellaceae</taxon>
        <taxon>Acinetobacter</taxon>
    </lineage>
</organism>
<dbReference type="RefSeq" id="WP_004903843.1">
    <property type="nucleotide sequence ID" value="NZ_BBTI01000001.1"/>
</dbReference>
<dbReference type="AlphaFoldDB" id="V2UDZ5"/>
<dbReference type="EMBL" id="AYEU01000003">
    <property type="protein sequence ID" value="ESK52683.1"/>
    <property type="molecule type" value="Genomic_DNA"/>
</dbReference>
<sequence length="340" mass="40349">MTATAAHPRIEQLIDAHLDFLEQEFSQPKNLHDEVQAFFHWFTEQNLQDLWDFQSLFNLLEQQVLKNQLSAFFVEQCVEHIRFALVHDLNDHTKIADIFDVMTIDKIAQYVASKTEHRHKLIHRVVNHPAFSAMISQLIQQALEDYFEHSMGKRVPTVGRFMKMGKSVFESVTDSRFEQTVAHYLQKNIVKLSQLSEQVLNQHFDNDKLYYFQANLWHKIKASPLSVFKNYIVLEDLPHTVGLAHEVWNHLRQTDYLKQQLHDGLYTWYVRNQERNFRQLLRDLNIDEGLLMQQLQPLFAAVMQQAIRSGYLRQRARGFLERFYYAETTRQILAFDNNPE</sequence>
<dbReference type="Proteomes" id="UP000018418">
    <property type="component" value="Unassembled WGS sequence"/>
</dbReference>
<dbReference type="PATRIC" id="fig|1341683.3.peg.836"/>
<dbReference type="HOGENOM" id="CLU_828029_0_0_6"/>
<name>V2UDZ5_9GAMM</name>
<accession>V2UDZ5</accession>
<evidence type="ECO:0000313" key="2">
    <source>
        <dbReference type="Proteomes" id="UP000018418"/>
    </source>
</evidence>
<reference evidence="1 2" key="1">
    <citation type="submission" date="2013-10" db="EMBL/GenBank/DDBJ databases">
        <title>The Genome Sequence of Acinetobacter brisouii CIP 110357.</title>
        <authorList>
            <consortium name="The Broad Institute Genomics Platform"/>
            <consortium name="The Broad Institute Genome Sequencing Center for Infectious Disease"/>
            <person name="Cerqueira G."/>
            <person name="Feldgarden M."/>
            <person name="Courvalin P."/>
            <person name="Grillot-Courvalin C."/>
            <person name="Clermont D."/>
            <person name="Rocha E."/>
            <person name="Yoon E.-J."/>
            <person name="Nemec A."/>
            <person name="Young S.K."/>
            <person name="Zeng Q."/>
            <person name="Gargeya S."/>
            <person name="Fitzgerald M."/>
            <person name="Abouelleil A."/>
            <person name="Alvarado L."/>
            <person name="Berlin A.M."/>
            <person name="Chapman S.B."/>
            <person name="Gainer-Dewar J."/>
            <person name="Goldberg J."/>
            <person name="Gnerre S."/>
            <person name="Griggs A."/>
            <person name="Gujja S."/>
            <person name="Hansen M."/>
            <person name="Howarth C."/>
            <person name="Imamovic A."/>
            <person name="Ireland A."/>
            <person name="Larimer J."/>
            <person name="McCowan C."/>
            <person name="Murphy C."/>
            <person name="Pearson M."/>
            <person name="Poon T.W."/>
            <person name="Priest M."/>
            <person name="Roberts A."/>
            <person name="Saif S."/>
            <person name="Shea T."/>
            <person name="Sykes S."/>
            <person name="Wortman J."/>
            <person name="Nusbaum C."/>
            <person name="Birren B."/>
        </authorList>
    </citation>
    <scope>NUCLEOTIDE SEQUENCE [LARGE SCALE GENOMIC DNA]</scope>
    <source>
        <strain evidence="1 2">CIP 110357</strain>
    </source>
</reference>
<dbReference type="OrthoDB" id="6074960at2"/>
<protein>
    <submittedName>
        <fullName evidence="1">Uncharacterized protein</fullName>
    </submittedName>
</protein>
<dbReference type="STRING" id="396323.VH98_07775"/>
<keyword evidence="2" id="KW-1185">Reference proteome</keyword>
<gene>
    <name evidence="1" type="ORF">P255_00844</name>
</gene>